<organism evidence="9 10">
    <name type="scientific">Sphingomonas horti</name>
    <dbReference type="NCBI Taxonomy" id="2682842"/>
    <lineage>
        <taxon>Bacteria</taxon>
        <taxon>Pseudomonadati</taxon>
        <taxon>Pseudomonadota</taxon>
        <taxon>Alphaproteobacteria</taxon>
        <taxon>Sphingomonadales</taxon>
        <taxon>Sphingomonadaceae</taxon>
        <taxon>Sphingomonas</taxon>
    </lineage>
</organism>
<evidence type="ECO:0000259" key="8">
    <source>
        <dbReference type="Pfam" id="PF01435"/>
    </source>
</evidence>
<dbReference type="EMBL" id="WQMS01000016">
    <property type="protein sequence ID" value="MVO79258.1"/>
    <property type="molecule type" value="Genomic_DNA"/>
</dbReference>
<dbReference type="InterPro" id="IPR001915">
    <property type="entry name" value="Peptidase_M48"/>
</dbReference>
<dbReference type="GO" id="GO:0051603">
    <property type="term" value="P:proteolysis involved in protein catabolic process"/>
    <property type="evidence" value="ECO:0007669"/>
    <property type="project" value="TreeGrafter"/>
</dbReference>
<protein>
    <submittedName>
        <fullName evidence="9">M48 family metalloprotease</fullName>
    </submittedName>
</protein>
<dbReference type="Gene3D" id="1.25.40.10">
    <property type="entry name" value="Tetratricopeptide repeat domain"/>
    <property type="match status" value="1"/>
</dbReference>
<keyword evidence="7" id="KW-0732">Signal</keyword>
<keyword evidence="10" id="KW-1185">Reference proteome</keyword>
<evidence type="ECO:0000313" key="10">
    <source>
        <dbReference type="Proteomes" id="UP000441389"/>
    </source>
</evidence>
<keyword evidence="4 6" id="KW-0862">Zinc</keyword>
<dbReference type="InterPro" id="IPR051156">
    <property type="entry name" value="Mito/Outer_Membr_Metalloprot"/>
</dbReference>
<dbReference type="AlphaFoldDB" id="A0A6I4J572"/>
<evidence type="ECO:0000256" key="6">
    <source>
        <dbReference type="RuleBase" id="RU003983"/>
    </source>
</evidence>
<dbReference type="PANTHER" id="PTHR22726">
    <property type="entry name" value="METALLOENDOPEPTIDASE OMA1"/>
    <property type="match status" value="1"/>
</dbReference>
<reference evidence="9 10" key="1">
    <citation type="submission" date="2019-12" db="EMBL/GenBank/DDBJ databases">
        <authorList>
            <person name="Huq M.A."/>
        </authorList>
    </citation>
    <scope>NUCLEOTIDE SEQUENCE [LARGE SCALE GENOMIC DNA]</scope>
    <source>
        <strain evidence="9 10">MAH-20</strain>
    </source>
</reference>
<feature type="chain" id="PRO_5026289523" evidence="7">
    <location>
        <begin position="24"/>
        <end position="386"/>
    </location>
</feature>
<accession>A0A6I4J572</accession>
<dbReference type="CDD" id="cd07324">
    <property type="entry name" value="M48C_Oma1-like"/>
    <property type="match status" value="1"/>
</dbReference>
<gene>
    <name evidence="9" type="ORF">GON01_15100</name>
</gene>
<dbReference type="RefSeq" id="WP_157028167.1">
    <property type="nucleotide sequence ID" value="NZ_WQMS01000016.1"/>
</dbReference>
<evidence type="ECO:0000256" key="5">
    <source>
        <dbReference type="ARBA" id="ARBA00023049"/>
    </source>
</evidence>
<feature type="domain" description="Peptidase M48" evidence="8">
    <location>
        <begin position="67"/>
        <end position="249"/>
    </location>
</feature>
<feature type="signal peptide" evidence="7">
    <location>
        <begin position="1"/>
        <end position="23"/>
    </location>
</feature>
<sequence length="386" mass="40915">MNRWAALLAAGAVASASASTSGAAGPVPVGSPAVAGYQPVGVDEQGLWGEMAEAERALKVSKLLVRDEELTSYLRKVLCRVASADACQTVRILIVRDPQFNAGMTPNGMLLINSGLLLRVRSEAELAAILGHELSHFERRHSLARLKAARSATGWAAFLGAAGAGPLGLALIGNFFSFSQEQEREADLDGLKGMRAAGYRSRSAGDIWANLRAEMDATAAARNVRSRKDKRGMFDTHPATAERLAYLRSSTVDDPEGEAGEAAFRAAISPLWPMLIDDQVKLNDFGGSEYLLAGLATSGWTGPLLYARGELYRYRGQAGDFEKAAGFYREAIAKPDAPAGAWRGLGLALARTGDGAAAKASIDEYLKRNPQASDKAMLAMISGGSQ</sequence>
<keyword evidence="2" id="KW-0479">Metal-binding</keyword>
<keyword evidence="5 6" id="KW-0482">Metalloprotease</keyword>
<dbReference type="GO" id="GO:0016020">
    <property type="term" value="C:membrane"/>
    <property type="evidence" value="ECO:0007669"/>
    <property type="project" value="TreeGrafter"/>
</dbReference>
<evidence type="ECO:0000256" key="2">
    <source>
        <dbReference type="ARBA" id="ARBA00022723"/>
    </source>
</evidence>
<evidence type="ECO:0000256" key="3">
    <source>
        <dbReference type="ARBA" id="ARBA00022801"/>
    </source>
</evidence>
<evidence type="ECO:0000256" key="7">
    <source>
        <dbReference type="SAM" id="SignalP"/>
    </source>
</evidence>
<keyword evidence="3 6" id="KW-0378">Hydrolase</keyword>
<evidence type="ECO:0000256" key="1">
    <source>
        <dbReference type="ARBA" id="ARBA00022670"/>
    </source>
</evidence>
<comment type="caution">
    <text evidence="9">The sequence shown here is derived from an EMBL/GenBank/DDBJ whole genome shotgun (WGS) entry which is preliminary data.</text>
</comment>
<comment type="similarity">
    <text evidence="6">Belongs to the peptidase M48 family.</text>
</comment>
<dbReference type="PANTHER" id="PTHR22726:SF1">
    <property type="entry name" value="METALLOENDOPEPTIDASE OMA1, MITOCHONDRIAL"/>
    <property type="match status" value="1"/>
</dbReference>
<dbReference type="Proteomes" id="UP000441389">
    <property type="component" value="Unassembled WGS sequence"/>
</dbReference>
<dbReference type="Pfam" id="PF01435">
    <property type="entry name" value="Peptidase_M48"/>
    <property type="match status" value="1"/>
</dbReference>
<comment type="cofactor">
    <cofactor evidence="6">
        <name>Zn(2+)</name>
        <dbReference type="ChEBI" id="CHEBI:29105"/>
    </cofactor>
    <text evidence="6">Binds 1 zinc ion per subunit.</text>
</comment>
<proteinExistence type="inferred from homology"/>
<dbReference type="GO" id="GO:0004222">
    <property type="term" value="F:metalloendopeptidase activity"/>
    <property type="evidence" value="ECO:0007669"/>
    <property type="project" value="InterPro"/>
</dbReference>
<dbReference type="Gene3D" id="3.30.2010.10">
    <property type="entry name" value="Metalloproteases ('zincins'), catalytic domain"/>
    <property type="match status" value="1"/>
</dbReference>
<name>A0A6I4J572_9SPHN</name>
<evidence type="ECO:0000256" key="4">
    <source>
        <dbReference type="ARBA" id="ARBA00022833"/>
    </source>
</evidence>
<keyword evidence="1 6" id="KW-0645">Protease</keyword>
<evidence type="ECO:0000313" key="9">
    <source>
        <dbReference type="EMBL" id="MVO79258.1"/>
    </source>
</evidence>
<dbReference type="SUPFAM" id="SSF48452">
    <property type="entry name" value="TPR-like"/>
    <property type="match status" value="1"/>
</dbReference>
<dbReference type="InterPro" id="IPR011990">
    <property type="entry name" value="TPR-like_helical_dom_sf"/>
</dbReference>
<dbReference type="GO" id="GO:0046872">
    <property type="term" value="F:metal ion binding"/>
    <property type="evidence" value="ECO:0007669"/>
    <property type="project" value="UniProtKB-KW"/>
</dbReference>